<name>A0A183V0V3_TOXCA</name>
<keyword evidence="2 7" id="KW-0808">Transferase</keyword>
<proteinExistence type="inferred from homology"/>
<dbReference type="GO" id="GO:0046872">
    <property type="term" value="F:metal ion binding"/>
    <property type="evidence" value="ECO:0007669"/>
    <property type="project" value="UniProtKB-KW"/>
</dbReference>
<dbReference type="Proteomes" id="UP000050794">
    <property type="component" value="Unassembled WGS sequence"/>
</dbReference>
<keyword evidence="3" id="KW-0479">Metal-binding</keyword>
<evidence type="ECO:0000256" key="6">
    <source>
        <dbReference type="ARBA" id="ARBA00034546"/>
    </source>
</evidence>
<evidence type="ECO:0000256" key="7">
    <source>
        <dbReference type="RuleBase" id="RU004466"/>
    </source>
</evidence>
<comment type="similarity">
    <text evidence="7">Belongs to the FPP/GGPP synthase family.</text>
</comment>
<reference evidence="9" key="1">
    <citation type="submission" date="2016-06" db="UniProtKB">
        <authorList>
            <consortium name="WormBaseParasite"/>
        </authorList>
    </citation>
    <scope>IDENTIFICATION</scope>
</reference>
<dbReference type="PROSITE" id="PS00723">
    <property type="entry name" value="POLYPRENYL_SYNTHASE_1"/>
    <property type="match status" value="1"/>
</dbReference>
<evidence type="ECO:0000256" key="1">
    <source>
        <dbReference type="ARBA" id="ARBA00001946"/>
    </source>
</evidence>
<evidence type="ECO:0000256" key="5">
    <source>
        <dbReference type="ARBA" id="ARBA00033740"/>
    </source>
</evidence>
<evidence type="ECO:0000256" key="4">
    <source>
        <dbReference type="ARBA" id="ARBA00022842"/>
    </source>
</evidence>
<dbReference type="SUPFAM" id="SSF48576">
    <property type="entry name" value="Terpenoid synthases"/>
    <property type="match status" value="1"/>
</dbReference>
<dbReference type="GO" id="GO:0005737">
    <property type="term" value="C:cytoplasm"/>
    <property type="evidence" value="ECO:0007669"/>
    <property type="project" value="TreeGrafter"/>
</dbReference>
<dbReference type="InterPro" id="IPR008949">
    <property type="entry name" value="Isoprenoid_synthase_dom_sf"/>
</dbReference>
<dbReference type="InterPro" id="IPR033749">
    <property type="entry name" value="Polyprenyl_synt_CS"/>
</dbReference>
<dbReference type="WBParaSite" id="TCNE_0001437301-mRNA-1">
    <property type="protein sequence ID" value="TCNE_0001437301-mRNA-1"/>
    <property type="gene ID" value="TCNE_0001437301"/>
</dbReference>
<protein>
    <recommendedName>
        <fullName evidence="6">Farnesyl pyrophosphate synthase</fullName>
    </recommendedName>
</protein>
<dbReference type="GO" id="GO:0045337">
    <property type="term" value="P:farnesyl diphosphate biosynthetic process"/>
    <property type="evidence" value="ECO:0007669"/>
    <property type="project" value="TreeGrafter"/>
</dbReference>
<dbReference type="InterPro" id="IPR039702">
    <property type="entry name" value="FPS1-like"/>
</dbReference>
<evidence type="ECO:0000256" key="2">
    <source>
        <dbReference type="ARBA" id="ARBA00022679"/>
    </source>
</evidence>
<comment type="pathway">
    <text evidence="5">Pheromone biosynthesis.</text>
</comment>
<keyword evidence="8" id="KW-1185">Reference proteome</keyword>
<evidence type="ECO:0000256" key="3">
    <source>
        <dbReference type="ARBA" id="ARBA00022723"/>
    </source>
</evidence>
<comment type="cofactor">
    <cofactor evidence="1">
        <name>Mg(2+)</name>
        <dbReference type="ChEBI" id="CHEBI:18420"/>
    </cofactor>
</comment>
<dbReference type="InterPro" id="IPR000092">
    <property type="entry name" value="Polyprenyl_synt"/>
</dbReference>
<dbReference type="GO" id="GO:0004161">
    <property type="term" value="F:dimethylallyltranstransferase activity"/>
    <property type="evidence" value="ECO:0007669"/>
    <property type="project" value="TreeGrafter"/>
</dbReference>
<evidence type="ECO:0000313" key="9">
    <source>
        <dbReference type="WBParaSite" id="TCNE_0001437301-mRNA-1"/>
    </source>
</evidence>
<dbReference type="SFLD" id="SFLDS00005">
    <property type="entry name" value="Isoprenoid_Synthase_Type_I"/>
    <property type="match status" value="1"/>
</dbReference>
<sequence length="283" mass="32217">LFEHTVIGGKCSRSRLLVGTYNALDRHATRERIQEVSNVAACVEILQAFFLIFDDVMDGSTMRRGKPCWHRLPGVGLSAINDGLILDSAINHILNDTLRNDPNKDAVSNVFAHVSVFHSPSLYTDIVNHKTSYYTCYAPLRIAMLLADCTMFAEQCKQIAFKMGYLFQAQDDYLDCFGDPLETGKVGSDLREGKCTWVTCRAVEKLKDHPEYTRLFEENFGQASEECEMKVKSLLLKLHVKEDFVRFEADYSRALLNDIECFVLGDLKSVLRYSLSEFLNRKQ</sequence>
<dbReference type="Pfam" id="PF00348">
    <property type="entry name" value="polyprenyl_synt"/>
    <property type="match status" value="1"/>
</dbReference>
<dbReference type="GO" id="GO:0004337">
    <property type="term" value="F:(2E,6E)-farnesyl diphosphate synthase activity"/>
    <property type="evidence" value="ECO:0007669"/>
    <property type="project" value="TreeGrafter"/>
</dbReference>
<keyword evidence="4" id="KW-0460">Magnesium</keyword>
<dbReference type="GO" id="GO:0042811">
    <property type="term" value="P:pheromone biosynthetic process"/>
    <property type="evidence" value="ECO:0007669"/>
    <property type="project" value="UniProtKB-ARBA"/>
</dbReference>
<dbReference type="CDD" id="cd00685">
    <property type="entry name" value="Trans_IPPS_HT"/>
    <property type="match status" value="1"/>
</dbReference>
<accession>A0A183V0V3</accession>
<dbReference type="PANTHER" id="PTHR11525">
    <property type="entry name" value="FARNESYL-PYROPHOSPHATE SYNTHETASE"/>
    <property type="match status" value="1"/>
</dbReference>
<organism evidence="8 9">
    <name type="scientific">Toxocara canis</name>
    <name type="common">Canine roundworm</name>
    <dbReference type="NCBI Taxonomy" id="6265"/>
    <lineage>
        <taxon>Eukaryota</taxon>
        <taxon>Metazoa</taxon>
        <taxon>Ecdysozoa</taxon>
        <taxon>Nematoda</taxon>
        <taxon>Chromadorea</taxon>
        <taxon>Rhabditida</taxon>
        <taxon>Spirurina</taxon>
        <taxon>Ascaridomorpha</taxon>
        <taxon>Ascaridoidea</taxon>
        <taxon>Toxocaridae</taxon>
        <taxon>Toxocara</taxon>
    </lineage>
</organism>
<evidence type="ECO:0000313" key="8">
    <source>
        <dbReference type="Proteomes" id="UP000050794"/>
    </source>
</evidence>
<dbReference type="Gene3D" id="1.10.600.10">
    <property type="entry name" value="Farnesyl Diphosphate Synthase"/>
    <property type="match status" value="2"/>
</dbReference>
<dbReference type="AlphaFoldDB" id="A0A183V0V3"/>
<dbReference type="PANTHER" id="PTHR11525:SF0">
    <property type="entry name" value="FARNESYL PYROPHOSPHATE SYNTHASE"/>
    <property type="match status" value="1"/>
</dbReference>